<dbReference type="InterPro" id="IPR041698">
    <property type="entry name" value="Methyltransf_25"/>
</dbReference>
<dbReference type="GO" id="GO:0008168">
    <property type="term" value="F:methyltransferase activity"/>
    <property type="evidence" value="ECO:0007669"/>
    <property type="project" value="UniProtKB-KW"/>
</dbReference>
<dbReference type="SUPFAM" id="SSF53335">
    <property type="entry name" value="S-adenosyl-L-methionine-dependent methyltransferases"/>
    <property type="match status" value="1"/>
</dbReference>
<dbReference type="AlphaFoldDB" id="A0A6V8GZC4"/>
<dbReference type="CDD" id="cd02440">
    <property type="entry name" value="AdoMet_MTases"/>
    <property type="match status" value="1"/>
</dbReference>
<accession>A0A6V8GZC4</accession>
<evidence type="ECO:0000313" key="3">
    <source>
        <dbReference type="Proteomes" id="UP000053095"/>
    </source>
</evidence>
<proteinExistence type="predicted"/>
<dbReference type="Gene3D" id="3.40.50.150">
    <property type="entry name" value="Vaccinia Virus protein VP39"/>
    <property type="match status" value="1"/>
</dbReference>
<evidence type="ECO:0000313" key="2">
    <source>
        <dbReference type="EMBL" id="GAM34402.1"/>
    </source>
</evidence>
<name>A0A6V8GZC4_TALPI</name>
<keyword evidence="3" id="KW-1185">Reference proteome</keyword>
<dbReference type="PANTHER" id="PTHR43591">
    <property type="entry name" value="METHYLTRANSFERASE"/>
    <property type="match status" value="1"/>
</dbReference>
<feature type="domain" description="Methyltransferase" evidence="1">
    <location>
        <begin position="50"/>
        <end position="150"/>
    </location>
</feature>
<gene>
    <name evidence="2" type="ORF">TCE0_015r01959</name>
</gene>
<protein>
    <submittedName>
        <fullName evidence="2">LaeA-like methyltransferase</fullName>
    </submittedName>
</protein>
<dbReference type="GO" id="GO:0032259">
    <property type="term" value="P:methylation"/>
    <property type="evidence" value="ECO:0007669"/>
    <property type="project" value="UniProtKB-KW"/>
</dbReference>
<dbReference type="Pfam" id="PF13649">
    <property type="entry name" value="Methyltransf_25"/>
    <property type="match status" value="1"/>
</dbReference>
<dbReference type="PANTHER" id="PTHR43591:SF50">
    <property type="entry name" value="METHYLTRANSFERASE DOMAIN-CONTAINING PROTEIN-RELATED"/>
    <property type="match status" value="1"/>
</dbReference>
<dbReference type="InterPro" id="IPR029063">
    <property type="entry name" value="SAM-dependent_MTases_sf"/>
</dbReference>
<sequence>MSGPSSGEFYMLTRDRDESQRLDSQHYFLRELCGGKLIHKSIAAERIFSVADVATGTGVWLRDVQKYLDTTYPIGNKRYYHGFDISDEQLPEDRGDGSIHFSLQNCLEPFPLEHHGRYDLVHVRLLVAALNESEYRTAVANIATLLKPGGHLQWEDLEHTYMLTNPEKQYEALPSMDTLRLCVQGQIDHGGSSNTPATVVAAAEAAGFQNITRTDYKTRDRPELWAMTNEWIDKVFETLARIILRRKRDAAAAVDEGLWRSEEDIEEEVKRRMQDLKHGHEKGFVVHANVGVVVAQKPRFV</sequence>
<reference evidence="3" key="1">
    <citation type="journal article" date="2015" name="Genome Announc.">
        <title>Draft genome sequence of Talaromyces cellulolyticus strain Y-94, a source of lignocellulosic biomass-degrading enzymes.</title>
        <authorList>
            <person name="Fujii T."/>
            <person name="Koike H."/>
            <person name="Sawayama S."/>
            <person name="Yano S."/>
            <person name="Inoue H."/>
        </authorList>
    </citation>
    <scope>NUCLEOTIDE SEQUENCE [LARGE SCALE GENOMIC DNA]</scope>
    <source>
        <strain evidence="3">Y-94</strain>
    </source>
</reference>
<dbReference type="EMBL" id="DF933811">
    <property type="protein sequence ID" value="GAM34402.1"/>
    <property type="molecule type" value="Genomic_DNA"/>
</dbReference>
<dbReference type="Proteomes" id="UP000053095">
    <property type="component" value="Unassembled WGS sequence"/>
</dbReference>
<comment type="caution">
    <text evidence="2">The sequence shown here is derived from an EMBL/GenBank/DDBJ whole genome shotgun (WGS) entry which is preliminary data.</text>
</comment>
<evidence type="ECO:0000259" key="1">
    <source>
        <dbReference type="Pfam" id="PF13649"/>
    </source>
</evidence>
<organism evidence="2 3">
    <name type="scientific">Talaromyces pinophilus</name>
    <name type="common">Penicillium pinophilum</name>
    <dbReference type="NCBI Taxonomy" id="128442"/>
    <lineage>
        <taxon>Eukaryota</taxon>
        <taxon>Fungi</taxon>
        <taxon>Dikarya</taxon>
        <taxon>Ascomycota</taxon>
        <taxon>Pezizomycotina</taxon>
        <taxon>Eurotiomycetes</taxon>
        <taxon>Eurotiomycetidae</taxon>
        <taxon>Eurotiales</taxon>
        <taxon>Trichocomaceae</taxon>
        <taxon>Talaromyces</taxon>
        <taxon>Talaromyces sect. Talaromyces</taxon>
    </lineage>
</organism>